<evidence type="ECO:0000313" key="2">
    <source>
        <dbReference type="EMBL" id="AZQ40072.1"/>
    </source>
</evidence>
<dbReference type="GO" id="GO:0006313">
    <property type="term" value="P:DNA transposition"/>
    <property type="evidence" value="ECO:0007669"/>
    <property type="project" value="InterPro"/>
</dbReference>
<keyword evidence="3" id="KW-1185">Reference proteome</keyword>
<organism evidence="2 3">
    <name type="scientific">Streptomyces cyaneochromogenes</name>
    <dbReference type="NCBI Taxonomy" id="2496836"/>
    <lineage>
        <taxon>Bacteria</taxon>
        <taxon>Bacillati</taxon>
        <taxon>Actinomycetota</taxon>
        <taxon>Actinomycetes</taxon>
        <taxon>Kitasatosporales</taxon>
        <taxon>Streptomycetaceae</taxon>
        <taxon>Streptomyces</taxon>
    </lineage>
</organism>
<dbReference type="Pfam" id="PF01609">
    <property type="entry name" value="DDE_Tnp_1"/>
    <property type="match status" value="1"/>
</dbReference>
<name>A0A3Q9F069_9ACTN</name>
<evidence type="ECO:0000259" key="1">
    <source>
        <dbReference type="Pfam" id="PF01609"/>
    </source>
</evidence>
<dbReference type="PANTHER" id="PTHR30007">
    <property type="entry name" value="PHP DOMAIN PROTEIN"/>
    <property type="match status" value="1"/>
</dbReference>
<protein>
    <recommendedName>
        <fullName evidence="1">Transposase IS4-like domain-containing protein</fullName>
    </recommendedName>
</protein>
<proteinExistence type="predicted"/>
<dbReference type="EMBL" id="CP034539">
    <property type="protein sequence ID" value="AZQ40072.1"/>
    <property type="molecule type" value="Genomic_DNA"/>
</dbReference>
<dbReference type="GO" id="GO:0004803">
    <property type="term" value="F:transposase activity"/>
    <property type="evidence" value="ECO:0007669"/>
    <property type="project" value="InterPro"/>
</dbReference>
<dbReference type="Proteomes" id="UP000280298">
    <property type="component" value="Chromosome"/>
</dbReference>
<feature type="domain" description="Transposase IS4-like" evidence="1">
    <location>
        <begin position="2"/>
        <end position="113"/>
    </location>
</feature>
<dbReference type="PANTHER" id="PTHR30007:SF0">
    <property type="entry name" value="TRANSPOSASE"/>
    <property type="match status" value="1"/>
</dbReference>
<evidence type="ECO:0000313" key="3">
    <source>
        <dbReference type="Proteomes" id="UP000280298"/>
    </source>
</evidence>
<dbReference type="KEGG" id="scya:EJ357_47410"/>
<dbReference type="AlphaFoldDB" id="A0A3Q9F069"/>
<gene>
    <name evidence="2" type="ORF">EJ357_47410</name>
</gene>
<dbReference type="OrthoDB" id="3542657at2"/>
<dbReference type="GO" id="GO:0003677">
    <property type="term" value="F:DNA binding"/>
    <property type="evidence" value="ECO:0007669"/>
    <property type="project" value="InterPro"/>
</dbReference>
<dbReference type="RefSeq" id="WP_126398991.1">
    <property type="nucleotide sequence ID" value="NZ_CP034539.1"/>
</dbReference>
<sequence>MNGRKRHIAVDVSGLPLFAMVTTAGINDGPLGRDLFFRLRLAHPEVTLAWADSAYSGLVDWSNTFLALTLQTVARPKGQKGFVVLPKGWGVERAISWIMRARRNIRDYEQLPQHSEAHISWTLITLTTRRLTKPIRKRHATPPSEDPAPRPVRIRTRSDVIRLAPTPLR</sequence>
<accession>A0A3Q9F069</accession>
<reference evidence="2 3" key="1">
    <citation type="journal article" date="2019" name="Int. J. Syst. Evol. Microbiol.">
        <title>Streptomyces cyaneochromogenes sp. nov., a blue pigment-producing actinomycete from manganese-contaminated soil.</title>
        <authorList>
            <person name="Tang X."/>
            <person name="Zhao J."/>
            <person name="Li K."/>
            <person name="Chen Z."/>
            <person name="Sun Y."/>
            <person name="Gao J."/>
        </authorList>
    </citation>
    <scope>NUCLEOTIDE SEQUENCE [LARGE SCALE GENOMIC DNA]</scope>
    <source>
        <strain evidence="2 3">MK-45</strain>
    </source>
</reference>
<dbReference type="InterPro" id="IPR002559">
    <property type="entry name" value="Transposase_11"/>
</dbReference>